<keyword evidence="9" id="KW-1185">Reference proteome</keyword>
<evidence type="ECO:0000256" key="1">
    <source>
        <dbReference type="ARBA" id="ARBA00004651"/>
    </source>
</evidence>
<dbReference type="InterPro" id="IPR000620">
    <property type="entry name" value="EamA_dom"/>
</dbReference>
<feature type="transmembrane region" description="Helical" evidence="6">
    <location>
        <begin position="183"/>
        <end position="201"/>
    </location>
</feature>
<accession>A0ABM8LDM0</accession>
<comment type="caution">
    <text evidence="8">The sequence shown here is derived from an EMBL/GenBank/DDBJ whole genome shotgun (WGS) entry which is preliminary data.</text>
</comment>
<feature type="transmembrane region" description="Helical" evidence="6">
    <location>
        <begin position="67"/>
        <end position="93"/>
    </location>
</feature>
<sequence>MSRERRCVASGAWITKKRVRYPDGVLERLHIGDVYIKPDEAYTCLPSSSCLSVSNMRADAPQLPLRFFLFPLLAALIWSVNMIVTKMAAGVIAPAAIGFYRWALAGIVLTPFALPGVWAQRRQVLAHLPKFAVLGGLGMALYQGLAYVAAASTTATNMGFITAMIPLMTIAVMAVIMRERPSAMAVLGSLVSLAGLALLIGEGDPARLLSVGANHGDVLMGLGALAYALYGVLLRRWALPVGPWQSLYVQVAFGILFQLPAFLMAAPSPLNAANVPLVLYAAVFPSLFAPYLWMQGVRHLGPNRASIFLNVMPVFTVAIAALFLDEKPHLFHIAGGALALAGVMLAQMRTPGMSGRAAKTR</sequence>
<dbReference type="EMBL" id="CADIKR010000003">
    <property type="protein sequence ID" value="CAB3865432.1"/>
    <property type="molecule type" value="Genomic_DNA"/>
</dbReference>
<keyword evidence="2" id="KW-1003">Cell membrane</keyword>
<dbReference type="Gene3D" id="1.10.3730.20">
    <property type="match status" value="1"/>
</dbReference>
<protein>
    <recommendedName>
        <fullName evidence="7">EamA domain-containing protein</fullName>
    </recommendedName>
</protein>
<feature type="domain" description="EamA" evidence="7">
    <location>
        <begin position="69"/>
        <end position="200"/>
    </location>
</feature>
<feature type="transmembrane region" description="Helical" evidence="6">
    <location>
        <begin position="213"/>
        <end position="234"/>
    </location>
</feature>
<feature type="transmembrane region" description="Helical" evidence="6">
    <location>
        <begin position="246"/>
        <end position="266"/>
    </location>
</feature>
<feature type="transmembrane region" description="Helical" evidence="6">
    <location>
        <begin position="305"/>
        <end position="324"/>
    </location>
</feature>
<feature type="transmembrane region" description="Helical" evidence="6">
    <location>
        <begin position="272"/>
        <end position="293"/>
    </location>
</feature>
<organism evidence="8 9">
    <name type="scientific">Achromobacter mucicolens</name>
    <dbReference type="NCBI Taxonomy" id="1389922"/>
    <lineage>
        <taxon>Bacteria</taxon>
        <taxon>Pseudomonadati</taxon>
        <taxon>Pseudomonadota</taxon>
        <taxon>Betaproteobacteria</taxon>
        <taxon>Burkholderiales</taxon>
        <taxon>Alcaligenaceae</taxon>
        <taxon>Achromobacter</taxon>
    </lineage>
</organism>
<evidence type="ECO:0000313" key="8">
    <source>
        <dbReference type="EMBL" id="CAB3865432.1"/>
    </source>
</evidence>
<feature type="transmembrane region" description="Helical" evidence="6">
    <location>
        <begin position="99"/>
        <end position="119"/>
    </location>
</feature>
<feature type="transmembrane region" description="Helical" evidence="6">
    <location>
        <begin position="158"/>
        <end position="176"/>
    </location>
</feature>
<comment type="subcellular location">
    <subcellularLocation>
        <location evidence="1">Cell membrane</location>
        <topology evidence="1">Multi-pass membrane protein</topology>
    </subcellularLocation>
</comment>
<dbReference type="PANTHER" id="PTHR42920:SF11">
    <property type="entry name" value="INNER MEMBRANE PROTEIN YTFF"/>
    <property type="match status" value="1"/>
</dbReference>
<evidence type="ECO:0000259" key="7">
    <source>
        <dbReference type="Pfam" id="PF00892"/>
    </source>
</evidence>
<dbReference type="InterPro" id="IPR051258">
    <property type="entry name" value="Diverse_Substrate_Transporter"/>
</dbReference>
<evidence type="ECO:0000256" key="3">
    <source>
        <dbReference type="ARBA" id="ARBA00022692"/>
    </source>
</evidence>
<dbReference type="InterPro" id="IPR037185">
    <property type="entry name" value="EmrE-like"/>
</dbReference>
<feature type="domain" description="EamA" evidence="7">
    <location>
        <begin position="216"/>
        <end position="345"/>
    </location>
</feature>
<dbReference type="Proteomes" id="UP000507140">
    <property type="component" value="Unassembled WGS sequence"/>
</dbReference>
<evidence type="ECO:0000256" key="2">
    <source>
        <dbReference type="ARBA" id="ARBA00022475"/>
    </source>
</evidence>
<dbReference type="PANTHER" id="PTHR42920">
    <property type="entry name" value="OS03G0707200 PROTEIN-RELATED"/>
    <property type="match status" value="1"/>
</dbReference>
<feature type="transmembrane region" description="Helical" evidence="6">
    <location>
        <begin position="131"/>
        <end position="152"/>
    </location>
</feature>
<dbReference type="Pfam" id="PF00892">
    <property type="entry name" value="EamA"/>
    <property type="match status" value="2"/>
</dbReference>
<keyword evidence="4 6" id="KW-1133">Transmembrane helix</keyword>
<evidence type="ECO:0000313" key="9">
    <source>
        <dbReference type="Proteomes" id="UP000507140"/>
    </source>
</evidence>
<keyword evidence="5 6" id="KW-0472">Membrane</keyword>
<name>A0ABM8LDM0_9BURK</name>
<reference evidence="8 9" key="1">
    <citation type="submission" date="2020-04" db="EMBL/GenBank/DDBJ databases">
        <authorList>
            <person name="De Canck E."/>
        </authorList>
    </citation>
    <scope>NUCLEOTIDE SEQUENCE [LARGE SCALE GENOMIC DNA]</scope>
    <source>
        <strain evidence="8 9">LMG 3415</strain>
    </source>
</reference>
<feature type="transmembrane region" description="Helical" evidence="6">
    <location>
        <begin position="330"/>
        <end position="346"/>
    </location>
</feature>
<evidence type="ECO:0000256" key="4">
    <source>
        <dbReference type="ARBA" id="ARBA00022989"/>
    </source>
</evidence>
<evidence type="ECO:0000256" key="5">
    <source>
        <dbReference type="ARBA" id="ARBA00023136"/>
    </source>
</evidence>
<keyword evidence="3 6" id="KW-0812">Transmembrane</keyword>
<gene>
    <name evidence="8" type="ORF">LMG3415_02649</name>
</gene>
<proteinExistence type="predicted"/>
<evidence type="ECO:0000256" key="6">
    <source>
        <dbReference type="SAM" id="Phobius"/>
    </source>
</evidence>
<dbReference type="SUPFAM" id="SSF103481">
    <property type="entry name" value="Multidrug resistance efflux transporter EmrE"/>
    <property type="match status" value="2"/>
</dbReference>